<proteinExistence type="inferred from homology"/>
<feature type="compositionally biased region" description="Basic residues" evidence="6">
    <location>
        <begin position="1512"/>
        <end position="1523"/>
    </location>
</feature>
<dbReference type="GO" id="GO:0031573">
    <property type="term" value="P:mitotic intra-S DNA damage checkpoint signaling"/>
    <property type="evidence" value="ECO:0007669"/>
    <property type="project" value="TreeGrafter"/>
</dbReference>
<reference evidence="7 8" key="1">
    <citation type="submission" date="2017-11" db="EMBL/GenBank/DDBJ databases">
        <title>The genome of Rhizophagus clarus HR1 reveals common genetic basis of auxotrophy among arbuscular mycorrhizal fungi.</title>
        <authorList>
            <person name="Kobayashi Y."/>
        </authorList>
    </citation>
    <scope>NUCLEOTIDE SEQUENCE [LARGE SCALE GENOMIC DNA]</scope>
    <source>
        <strain evidence="7 8">HR1</strain>
    </source>
</reference>
<dbReference type="GO" id="GO:0007129">
    <property type="term" value="P:homologous chromosome pairing at meiosis"/>
    <property type="evidence" value="ECO:0007669"/>
    <property type="project" value="TreeGrafter"/>
</dbReference>
<feature type="compositionally biased region" description="Basic and acidic residues" evidence="6">
    <location>
        <begin position="1486"/>
        <end position="1496"/>
    </location>
</feature>
<name>A0A2Z6QBV9_9GLOM</name>
<feature type="region of interest" description="Disordered" evidence="6">
    <location>
        <begin position="1364"/>
        <end position="1523"/>
    </location>
</feature>
<gene>
    <name evidence="7" type="ORF">RclHR1_14180002</name>
</gene>
<sequence>MSTRSPLFSLYSIFGQRSIFHILTSEAGLKLKSNGEGPHELDIEPSTFRRELCQKLSSHPQYPDPIIDQFLEALQDLLDENPAQFITCLKPLLVNGESRFGIVADSLIRILLGIDFIQSKLLNQLLERLPTFISDSDNDNVESPIPRLILQQLKWLEYTVDPLRLTEKILEMIPITPLDIQREIITNLPEIINDSEQKTVIQALIELMDQNHRLIVPILDALSNFIIQEDYMSKIRETVFDQLESADLEDLPLIVKFLLQTATPEDAFIIIKQIRERIDFRSIGRLQSEANQSKRNQKKKKEQVPESLILDSIKNGIQFHKFIMDSWIKAINDVKVPSSHMIIDVLILLIMHSIPGTKKKVENIFRKKIENGLFTRELLEEAITCHYEGLQEYFNNIISLSESLLRSSQQQATLARAACSLYKSSFIVFETYEQQEVIASLVTHIGSGSNTEADSALSVLSHLVETDLVKICRFTIFVKGILDYLDNLSIDQIRILFDVLSKLICEDANQGGGNSGLLSEFSIVIQKQLSNPSEKYKQIGVIGALALVKILGAKKSSLSDIDQTSNLNNSEKRNPFLDIVKENLTKIERHCVRSMACLSFAFDELAYFISHDLLDEDLVIWINDKLASPFQDYFILDDDDISVYNKEAYHLPRIPSEPWMKIDGELLNIIYPLLCEPYVSTDVRTSLGVKRDWIISSCSMFKLWQACEKAKNKGSLEEVDALLGMGILMYEKQTADHMKSNNYTKLMCETACNALFYAINWFREIVNAFWSQSDIDDTTCKKIIIRLQNINELENLLTELLEITPTFQPFGFGVPTQKSVTKIRAIAAPIDSSQRNIRAGKTARRSAISKGKILSARRIEEQEEEQSKINDPVSQFMCAADLRPLMRELEMEIFGILKYGEFKKPQDDCSDNDDGPKELNEVSDDEIRLKPKEIIYLLEDLNRKLEHKISPSSTNIPFFAKKLKKNEINTKSKGFGLISRQSAFEIVRTVSEKYLPLLLTQFESICNLLDPDNDVLLERNEFNESQKCLELLLEIIHRLVSWSDLKSPDNVQTLIDILNQISSRDDSLIESMDTSIQRDCLQKSITDAFEYLLKFSSKLPTANLAILFHKILCKINEFAPDPNELSIKSGDIARHFVTYQWQDRKQLKPSSIVYLIQQDIHYSIDKIERIKYYTDLVLPSLENNEENVLQENPLFNKDTFQHFYKALSIELIETLREFKMNGTTEEILTQFTSMVYCWQRLVSFIKKNHKRVILSVVLRYGRGFIDLFVKKMLPFMNESFKLHRDVTLIIFKDFQNATRNIQTLCTHVKVAKDTMLAAMVPAVKKSLEIVIFQVKAMLQHNGYPPEAFFMGALKCRDIEGNIVDPNMPVDEDTRDEVNSVLNDDDDDDGDDEDVEKIEEKQDGNEDDDDNETASVTSRSTDKVRKRKGKKKINTLQFEEMEDGSSEKNGGHITEDEVDDVSVAKTNSDDEQDIIDLLDEYNEEKELESYNRKRSEYPADDEDESAAASSSKSTHKRSRMDRNK</sequence>
<comment type="subcellular location">
    <subcellularLocation>
        <location evidence="1">Nucleus</location>
    </subcellularLocation>
</comment>
<evidence type="ECO:0000313" key="8">
    <source>
        <dbReference type="Proteomes" id="UP000247702"/>
    </source>
</evidence>
<feature type="compositionally biased region" description="Acidic residues" evidence="6">
    <location>
        <begin position="1468"/>
        <end position="1485"/>
    </location>
</feature>
<evidence type="ECO:0000256" key="5">
    <source>
        <dbReference type="ARBA" id="ARBA00093456"/>
    </source>
</evidence>
<evidence type="ECO:0000256" key="3">
    <source>
        <dbReference type="ARBA" id="ARBA00022843"/>
    </source>
</evidence>
<dbReference type="GO" id="GO:0036297">
    <property type="term" value="P:interstrand cross-link repair"/>
    <property type="evidence" value="ECO:0007669"/>
    <property type="project" value="TreeGrafter"/>
</dbReference>
<dbReference type="PANTHER" id="PTHR32086">
    <property type="entry name" value="FANCONI ANEMIA GROUP D2 PROTEIN"/>
    <property type="match status" value="1"/>
</dbReference>
<comment type="caution">
    <text evidence="7">The sequence shown here is derived from an EMBL/GenBank/DDBJ whole genome shotgun (WGS) entry which is preliminary data.</text>
</comment>
<organism evidence="7 8">
    <name type="scientific">Rhizophagus clarus</name>
    <dbReference type="NCBI Taxonomy" id="94130"/>
    <lineage>
        <taxon>Eukaryota</taxon>
        <taxon>Fungi</taxon>
        <taxon>Fungi incertae sedis</taxon>
        <taxon>Mucoromycota</taxon>
        <taxon>Glomeromycotina</taxon>
        <taxon>Glomeromycetes</taxon>
        <taxon>Glomerales</taxon>
        <taxon>Glomeraceae</taxon>
        <taxon>Rhizophagus</taxon>
    </lineage>
</organism>
<evidence type="ECO:0008006" key="9">
    <source>
        <dbReference type="Google" id="ProtNLM"/>
    </source>
</evidence>
<evidence type="ECO:0000313" key="7">
    <source>
        <dbReference type="EMBL" id="GBB87687.1"/>
    </source>
</evidence>
<dbReference type="InterPro" id="IPR029448">
    <property type="entry name" value="FANCD2"/>
</dbReference>
<keyword evidence="2" id="KW-1017">Isopeptide bond</keyword>
<keyword evidence="4" id="KW-0539">Nucleus</keyword>
<dbReference type="GO" id="GO:0005634">
    <property type="term" value="C:nucleus"/>
    <property type="evidence" value="ECO:0007669"/>
    <property type="project" value="UniProtKB-SubCell"/>
</dbReference>
<evidence type="ECO:0000256" key="6">
    <source>
        <dbReference type="SAM" id="MobiDB-lite"/>
    </source>
</evidence>
<dbReference type="PANTHER" id="PTHR32086:SF0">
    <property type="entry name" value="FANCONI ANEMIA GROUP D2 PROTEIN"/>
    <property type="match status" value="1"/>
</dbReference>
<dbReference type="EMBL" id="BEXD01000467">
    <property type="protein sequence ID" value="GBB87687.1"/>
    <property type="molecule type" value="Genomic_DNA"/>
</dbReference>
<dbReference type="GO" id="GO:0070182">
    <property type="term" value="F:DNA polymerase binding"/>
    <property type="evidence" value="ECO:0007669"/>
    <property type="project" value="TreeGrafter"/>
</dbReference>
<feature type="compositionally biased region" description="Basic residues" evidence="6">
    <location>
        <begin position="1423"/>
        <end position="1432"/>
    </location>
</feature>
<keyword evidence="3" id="KW-0832">Ubl conjugation</keyword>
<feature type="compositionally biased region" description="Basic and acidic residues" evidence="6">
    <location>
        <begin position="1444"/>
        <end position="1454"/>
    </location>
</feature>
<evidence type="ECO:0000256" key="1">
    <source>
        <dbReference type="ARBA" id="ARBA00004123"/>
    </source>
</evidence>
<accession>A0A2Z6QBV9</accession>
<protein>
    <recommendedName>
        <fullName evidence="9">Fanconi anemia group D2 protein</fullName>
    </recommendedName>
</protein>
<feature type="compositionally biased region" description="Acidic residues" evidence="6">
    <location>
        <begin position="1382"/>
        <end position="1396"/>
    </location>
</feature>
<dbReference type="GO" id="GO:1990918">
    <property type="term" value="P:double-strand break repair involved in meiotic recombination"/>
    <property type="evidence" value="ECO:0007669"/>
    <property type="project" value="TreeGrafter"/>
</dbReference>
<dbReference type="Proteomes" id="UP000247702">
    <property type="component" value="Unassembled WGS sequence"/>
</dbReference>
<evidence type="ECO:0000256" key="2">
    <source>
        <dbReference type="ARBA" id="ARBA00022499"/>
    </source>
</evidence>
<dbReference type="Pfam" id="PF14631">
    <property type="entry name" value="FancD2"/>
    <property type="match status" value="1"/>
</dbReference>
<dbReference type="STRING" id="94130.A0A2Z6QBV9"/>
<dbReference type="GO" id="GO:0000793">
    <property type="term" value="C:condensed chromosome"/>
    <property type="evidence" value="ECO:0007669"/>
    <property type="project" value="TreeGrafter"/>
</dbReference>
<keyword evidence="8" id="KW-1185">Reference proteome</keyword>
<comment type="similarity">
    <text evidence="5">Belongs to the Fanconi anemia protein FANCD2 family.</text>
</comment>
<evidence type="ECO:0000256" key="4">
    <source>
        <dbReference type="ARBA" id="ARBA00023242"/>
    </source>
</evidence>